<sequence>MHCCLQRTHAPHVRSKSHDRDKPYYCDIDSGPDSTKDSIRELKEKCTCRGRGFNAELSLIELENRELRMKIRRLEKELADKEAELSVARSRFFSELSSDGPSRRDDVEHYRQAAMQAERLLEAREASHRQQIVRLENQAAQLRAQLAAELRRRQAYVARSGRAARDVQRLRTALGDSLRAVAQDPALDSYTLEHEARKLDNTLTHSLPPLNDSYDSSK</sequence>
<protein>
    <submittedName>
        <fullName evidence="3">(apollo) hypothetical protein</fullName>
    </submittedName>
</protein>
<evidence type="ECO:0000256" key="2">
    <source>
        <dbReference type="SAM" id="MobiDB-lite"/>
    </source>
</evidence>
<evidence type="ECO:0000313" key="3">
    <source>
        <dbReference type="EMBL" id="CAG4970250.1"/>
    </source>
</evidence>
<dbReference type="Proteomes" id="UP000691718">
    <property type="component" value="Unassembled WGS sequence"/>
</dbReference>
<reference evidence="3" key="1">
    <citation type="submission" date="2021-04" db="EMBL/GenBank/DDBJ databases">
        <authorList>
            <person name="Tunstrom K."/>
        </authorList>
    </citation>
    <scope>NUCLEOTIDE SEQUENCE</scope>
</reference>
<dbReference type="OrthoDB" id="3549872at2759"/>
<keyword evidence="1" id="KW-0175">Coiled coil</keyword>
<evidence type="ECO:0000313" key="4">
    <source>
        <dbReference type="Proteomes" id="UP000691718"/>
    </source>
</evidence>
<gene>
    <name evidence="3" type="ORF">PAPOLLO_LOCUS8255</name>
</gene>
<feature type="coiled-coil region" evidence="1">
    <location>
        <begin position="118"/>
        <end position="152"/>
    </location>
</feature>
<evidence type="ECO:0000256" key="1">
    <source>
        <dbReference type="SAM" id="Coils"/>
    </source>
</evidence>
<proteinExistence type="predicted"/>
<accession>A0A8S3WMT6</accession>
<keyword evidence="4" id="KW-1185">Reference proteome</keyword>
<feature type="region of interest" description="Disordered" evidence="2">
    <location>
        <begin position="1"/>
        <end position="22"/>
    </location>
</feature>
<feature type="coiled-coil region" evidence="1">
    <location>
        <begin position="57"/>
        <end position="91"/>
    </location>
</feature>
<dbReference type="EMBL" id="CAJQZP010000585">
    <property type="protein sequence ID" value="CAG4970250.1"/>
    <property type="molecule type" value="Genomic_DNA"/>
</dbReference>
<name>A0A8S3WMT6_PARAO</name>
<dbReference type="AlphaFoldDB" id="A0A8S3WMT6"/>
<organism evidence="3 4">
    <name type="scientific">Parnassius apollo</name>
    <name type="common">Apollo butterfly</name>
    <name type="synonym">Papilio apollo</name>
    <dbReference type="NCBI Taxonomy" id="110799"/>
    <lineage>
        <taxon>Eukaryota</taxon>
        <taxon>Metazoa</taxon>
        <taxon>Ecdysozoa</taxon>
        <taxon>Arthropoda</taxon>
        <taxon>Hexapoda</taxon>
        <taxon>Insecta</taxon>
        <taxon>Pterygota</taxon>
        <taxon>Neoptera</taxon>
        <taxon>Endopterygota</taxon>
        <taxon>Lepidoptera</taxon>
        <taxon>Glossata</taxon>
        <taxon>Ditrysia</taxon>
        <taxon>Papilionoidea</taxon>
        <taxon>Papilionidae</taxon>
        <taxon>Parnassiinae</taxon>
        <taxon>Parnassini</taxon>
        <taxon>Parnassius</taxon>
        <taxon>Parnassius</taxon>
    </lineage>
</organism>
<comment type="caution">
    <text evidence="3">The sequence shown here is derived from an EMBL/GenBank/DDBJ whole genome shotgun (WGS) entry which is preliminary data.</text>
</comment>